<gene>
    <name evidence="2" type="ORF">JW984_00410</name>
</gene>
<dbReference type="Gene3D" id="3.30.450.30">
    <property type="entry name" value="Dynein light chain 2a, cytoplasmic"/>
    <property type="match status" value="1"/>
</dbReference>
<dbReference type="Pfam" id="PF03259">
    <property type="entry name" value="Robl_LC7"/>
    <property type="match status" value="1"/>
</dbReference>
<accession>A0A9D8PNB1</accession>
<sequence>MLYLDAIKKLVERIPGATGCIMVDNNGEEIVVYAKDNEYQMKLLGAHMVPIHKRLEAISQRIDSGDYSEIVVRTDNFYIITSPIQKENYLILRLAPTPSITPSIMNLKEAIRDIIEED</sequence>
<feature type="domain" description="Roadblock/LAMTOR2" evidence="1">
    <location>
        <begin position="4"/>
        <end position="94"/>
    </location>
</feature>
<dbReference type="AlphaFoldDB" id="A0A9D8PNB1"/>
<name>A0A9D8PNB1_9DELT</name>
<proteinExistence type="predicted"/>
<comment type="caution">
    <text evidence="2">The sequence shown here is derived from an EMBL/GenBank/DDBJ whole genome shotgun (WGS) entry which is preliminary data.</text>
</comment>
<organism evidence="2 3">
    <name type="scientific">Candidatus Zymogenus saltonus</name>
    <dbReference type="NCBI Taxonomy" id="2844893"/>
    <lineage>
        <taxon>Bacteria</taxon>
        <taxon>Deltaproteobacteria</taxon>
        <taxon>Candidatus Zymogenia</taxon>
        <taxon>Candidatus Zymogeniales</taxon>
        <taxon>Candidatus Zymogenaceae</taxon>
        <taxon>Candidatus Zymogenus</taxon>
    </lineage>
</organism>
<dbReference type="InterPro" id="IPR004942">
    <property type="entry name" value="Roadblock/LAMTOR2_dom"/>
</dbReference>
<protein>
    <submittedName>
        <fullName evidence="2">Roadblock/LC7 domain-containing protein</fullName>
    </submittedName>
</protein>
<evidence type="ECO:0000313" key="3">
    <source>
        <dbReference type="Proteomes" id="UP000809273"/>
    </source>
</evidence>
<reference evidence="2" key="2">
    <citation type="submission" date="2021-01" db="EMBL/GenBank/DDBJ databases">
        <authorList>
            <person name="Hahn C.R."/>
            <person name="Youssef N.H."/>
            <person name="Elshahed M."/>
        </authorList>
    </citation>
    <scope>NUCLEOTIDE SEQUENCE</scope>
    <source>
        <strain evidence="2">Zod_Metabat.24</strain>
    </source>
</reference>
<dbReference type="Proteomes" id="UP000809273">
    <property type="component" value="Unassembled WGS sequence"/>
</dbReference>
<evidence type="ECO:0000313" key="2">
    <source>
        <dbReference type="EMBL" id="MBN1571640.1"/>
    </source>
</evidence>
<dbReference type="EMBL" id="JAFGIX010000003">
    <property type="protein sequence ID" value="MBN1571640.1"/>
    <property type="molecule type" value="Genomic_DNA"/>
</dbReference>
<evidence type="ECO:0000259" key="1">
    <source>
        <dbReference type="SMART" id="SM00960"/>
    </source>
</evidence>
<dbReference type="SUPFAM" id="SSF103196">
    <property type="entry name" value="Roadblock/LC7 domain"/>
    <property type="match status" value="1"/>
</dbReference>
<dbReference type="SMART" id="SM00960">
    <property type="entry name" value="Robl_LC7"/>
    <property type="match status" value="1"/>
</dbReference>
<reference evidence="2" key="1">
    <citation type="journal article" date="2021" name="Environ. Microbiol.">
        <title>Genomic characterization of three novel Desulfobacterota classes expand the metabolic and phylogenetic diversity of the phylum.</title>
        <authorList>
            <person name="Murphy C.L."/>
            <person name="Biggerstaff J."/>
            <person name="Eichhorn A."/>
            <person name="Ewing E."/>
            <person name="Shahan R."/>
            <person name="Soriano D."/>
            <person name="Stewart S."/>
            <person name="VanMol K."/>
            <person name="Walker R."/>
            <person name="Walters P."/>
            <person name="Elshahed M.S."/>
            <person name="Youssef N.H."/>
        </authorList>
    </citation>
    <scope>NUCLEOTIDE SEQUENCE</scope>
    <source>
        <strain evidence="2">Zod_Metabat.24</strain>
    </source>
</reference>